<accession>A0ACA9QZG4</accession>
<feature type="non-terminal residue" evidence="1">
    <location>
        <position position="168"/>
    </location>
</feature>
<name>A0ACA9QZG4_9GLOM</name>
<keyword evidence="2" id="KW-1185">Reference proteome</keyword>
<feature type="non-terminal residue" evidence="1">
    <location>
        <position position="1"/>
    </location>
</feature>
<reference evidence="1" key="1">
    <citation type="submission" date="2021-06" db="EMBL/GenBank/DDBJ databases">
        <authorList>
            <person name="Kallberg Y."/>
            <person name="Tangrot J."/>
            <person name="Rosling A."/>
        </authorList>
    </citation>
    <scope>NUCLEOTIDE SEQUENCE</scope>
    <source>
        <strain evidence="1">CL356</strain>
    </source>
</reference>
<evidence type="ECO:0000313" key="2">
    <source>
        <dbReference type="Proteomes" id="UP000789525"/>
    </source>
</evidence>
<gene>
    <name evidence="1" type="ORF">ACOLOM_LOCUS13732</name>
</gene>
<protein>
    <submittedName>
        <fullName evidence="1">4721_t:CDS:1</fullName>
    </submittedName>
</protein>
<dbReference type="Proteomes" id="UP000789525">
    <property type="component" value="Unassembled WGS sequence"/>
</dbReference>
<proteinExistence type="predicted"/>
<organism evidence="1 2">
    <name type="scientific">Acaulospora colombiana</name>
    <dbReference type="NCBI Taxonomy" id="27376"/>
    <lineage>
        <taxon>Eukaryota</taxon>
        <taxon>Fungi</taxon>
        <taxon>Fungi incertae sedis</taxon>
        <taxon>Mucoromycota</taxon>
        <taxon>Glomeromycotina</taxon>
        <taxon>Glomeromycetes</taxon>
        <taxon>Diversisporales</taxon>
        <taxon>Acaulosporaceae</taxon>
        <taxon>Acaulospora</taxon>
    </lineage>
</organism>
<comment type="caution">
    <text evidence="1">The sequence shown here is derived from an EMBL/GenBank/DDBJ whole genome shotgun (WGS) entry which is preliminary data.</text>
</comment>
<sequence>GESLGIVQETGEKKGIYPLAALVQPIAARFKYHFEGARQTNRLDKHRSFMESTIQTLLGATHYKAYNAQKEFTRLLFPMLAKKLRKSMPELLQDSALLAQTIYQALMFDNQVKEDGFSLAGTLDPPLTVDGKVEEWEGVSDVILGTKEWFDAWLEGERRCKPDFTSTT</sequence>
<dbReference type="EMBL" id="CAJVPT010064362">
    <property type="protein sequence ID" value="CAG8770177.1"/>
    <property type="molecule type" value="Genomic_DNA"/>
</dbReference>
<evidence type="ECO:0000313" key="1">
    <source>
        <dbReference type="EMBL" id="CAG8770177.1"/>
    </source>
</evidence>